<proteinExistence type="predicted"/>
<protein>
    <submittedName>
        <fullName evidence="1">Uncharacterized protein</fullName>
    </submittedName>
</protein>
<comment type="caution">
    <text evidence="1">The sequence shown here is derived from an EMBL/GenBank/DDBJ whole genome shotgun (WGS) entry which is preliminary data.</text>
</comment>
<reference evidence="1" key="1">
    <citation type="journal article" date="2014" name="Front. Microbiol.">
        <title>High frequency of phylogenetically diverse reductive dehalogenase-homologous genes in deep subseafloor sedimentary metagenomes.</title>
        <authorList>
            <person name="Kawai M."/>
            <person name="Futagami T."/>
            <person name="Toyoda A."/>
            <person name="Takaki Y."/>
            <person name="Nishi S."/>
            <person name="Hori S."/>
            <person name="Arai W."/>
            <person name="Tsubouchi T."/>
            <person name="Morono Y."/>
            <person name="Uchiyama I."/>
            <person name="Ito T."/>
            <person name="Fujiyama A."/>
            <person name="Inagaki F."/>
            <person name="Takami H."/>
        </authorList>
    </citation>
    <scope>NUCLEOTIDE SEQUENCE</scope>
    <source>
        <strain evidence="1">Expedition CK06-06</strain>
    </source>
</reference>
<sequence length="237" mass="28261">MIEIEKFNLKAVFKYFPSISEVYLGKPKMKELEDIFKPLKDREEAFSLEHLKILIDEENRYWKFLDWWKMPGVKEKELEDLKYIFNKLKKNDELVIGKLYAVLKNIEIVSCILRFVDSNNYGILSSPVECLLYVKGIDPEEKYLLYLENLDELKKEYQFARIADVDMALWTLARILNSSSLKDVPKYKKIYELYKNKPNAVKRIMARNALEHIWEEKSYLQISYLFLETDYVIAGLI</sequence>
<dbReference type="EMBL" id="BARU01018305">
    <property type="protein sequence ID" value="GAH54918.1"/>
    <property type="molecule type" value="Genomic_DNA"/>
</dbReference>
<evidence type="ECO:0000313" key="1">
    <source>
        <dbReference type="EMBL" id="GAH54918.1"/>
    </source>
</evidence>
<gene>
    <name evidence="1" type="ORF">S03H2_30270</name>
</gene>
<dbReference type="AlphaFoldDB" id="X1IBG2"/>
<name>X1IBG2_9ZZZZ</name>
<feature type="non-terminal residue" evidence="1">
    <location>
        <position position="237"/>
    </location>
</feature>
<accession>X1IBG2</accession>
<organism evidence="1">
    <name type="scientific">marine sediment metagenome</name>
    <dbReference type="NCBI Taxonomy" id="412755"/>
    <lineage>
        <taxon>unclassified sequences</taxon>
        <taxon>metagenomes</taxon>
        <taxon>ecological metagenomes</taxon>
    </lineage>
</organism>